<dbReference type="OrthoDB" id="3693369at2759"/>
<proteinExistence type="predicted"/>
<keyword evidence="2" id="KW-1185">Reference proteome</keyword>
<organism evidence="1 2">
    <name type="scientific">Periconia macrospinosa</name>
    <dbReference type="NCBI Taxonomy" id="97972"/>
    <lineage>
        <taxon>Eukaryota</taxon>
        <taxon>Fungi</taxon>
        <taxon>Dikarya</taxon>
        <taxon>Ascomycota</taxon>
        <taxon>Pezizomycotina</taxon>
        <taxon>Dothideomycetes</taxon>
        <taxon>Pleosporomycetidae</taxon>
        <taxon>Pleosporales</taxon>
        <taxon>Massarineae</taxon>
        <taxon>Periconiaceae</taxon>
        <taxon>Periconia</taxon>
    </lineage>
</organism>
<protein>
    <recommendedName>
        <fullName evidence="3">Kinesin light chain</fullName>
    </recommendedName>
</protein>
<dbReference type="Gene3D" id="1.25.40.10">
    <property type="entry name" value="Tetratricopeptide repeat domain"/>
    <property type="match status" value="1"/>
</dbReference>
<dbReference type="AlphaFoldDB" id="A0A2V1D094"/>
<sequence>MMPAQALIMELMSGGRYRVSEDSLLKEVKMEKRELGDEHPSTLTSMANLVLTHNNQRRWKKAEDSEVQVMEMRKRVLGDDYPNTLASMANPAFTFKV</sequence>
<accession>A0A2V1D094</accession>
<evidence type="ECO:0000313" key="1">
    <source>
        <dbReference type="EMBL" id="PVH91411.1"/>
    </source>
</evidence>
<dbReference type="InterPro" id="IPR011990">
    <property type="entry name" value="TPR-like_helical_dom_sf"/>
</dbReference>
<dbReference type="STRING" id="97972.A0A2V1D094"/>
<dbReference type="Proteomes" id="UP000244855">
    <property type="component" value="Unassembled WGS sequence"/>
</dbReference>
<gene>
    <name evidence="1" type="ORF">DM02DRAFT_343885</name>
</gene>
<dbReference type="Pfam" id="PF13374">
    <property type="entry name" value="TPR_10"/>
    <property type="match status" value="1"/>
</dbReference>
<dbReference type="EMBL" id="KZ805871">
    <property type="protein sequence ID" value="PVH91411.1"/>
    <property type="molecule type" value="Genomic_DNA"/>
</dbReference>
<dbReference type="InterPro" id="IPR053137">
    <property type="entry name" value="NLR-like"/>
</dbReference>
<dbReference type="PANTHER" id="PTHR46082:SF6">
    <property type="entry name" value="AAA+ ATPASE DOMAIN-CONTAINING PROTEIN-RELATED"/>
    <property type="match status" value="1"/>
</dbReference>
<reference evidence="1 2" key="1">
    <citation type="journal article" date="2018" name="Sci. Rep.">
        <title>Comparative genomics provides insights into the lifestyle and reveals functional heterogeneity of dark septate endophytic fungi.</title>
        <authorList>
            <person name="Knapp D.G."/>
            <person name="Nemeth J.B."/>
            <person name="Barry K."/>
            <person name="Hainaut M."/>
            <person name="Henrissat B."/>
            <person name="Johnson J."/>
            <person name="Kuo A."/>
            <person name="Lim J.H.P."/>
            <person name="Lipzen A."/>
            <person name="Nolan M."/>
            <person name="Ohm R.A."/>
            <person name="Tamas L."/>
            <person name="Grigoriev I.V."/>
            <person name="Spatafora J.W."/>
            <person name="Nagy L.G."/>
            <person name="Kovacs G.M."/>
        </authorList>
    </citation>
    <scope>NUCLEOTIDE SEQUENCE [LARGE SCALE GENOMIC DNA]</scope>
    <source>
        <strain evidence="1 2">DSE2036</strain>
    </source>
</reference>
<evidence type="ECO:0000313" key="2">
    <source>
        <dbReference type="Proteomes" id="UP000244855"/>
    </source>
</evidence>
<dbReference type="PANTHER" id="PTHR46082">
    <property type="entry name" value="ATP/GTP-BINDING PROTEIN-RELATED"/>
    <property type="match status" value="1"/>
</dbReference>
<name>A0A2V1D094_9PLEO</name>
<evidence type="ECO:0008006" key="3">
    <source>
        <dbReference type="Google" id="ProtNLM"/>
    </source>
</evidence>